<sequence>MAVTVGTAGGRIEVDPEAVIRAGRHLGSLGSQLGMLSDALGSALSSGIASGLDPAGVKVGLASDSGWRRPV</sequence>
<accession>A0A100XEU5</accession>
<dbReference type="STRING" id="1797.RMCT_2307"/>
<dbReference type="AlphaFoldDB" id="A0A100XEU5"/>
<name>A0A100XEU5_MYCTH</name>
<dbReference type="EMBL" id="BCTB01000017">
    <property type="protein sequence ID" value="GAT15337.1"/>
    <property type="molecule type" value="Genomic_DNA"/>
</dbReference>
<dbReference type="Proteomes" id="UP000069654">
    <property type="component" value="Unassembled WGS sequence"/>
</dbReference>
<reference evidence="1 2" key="1">
    <citation type="journal article" date="2016" name="Genome Announc.">
        <title>Draft Genome Sequences of Five Rapidly Growing Mycobacterium Species, M. thermoresistibile, M. fortuitum subsp. acetamidolyticum, M. canariasense, M. brisbanense, and M. novocastrense.</title>
        <authorList>
            <person name="Katahira K."/>
            <person name="Ogura Y."/>
            <person name="Gotoh Y."/>
            <person name="Hayashi T."/>
        </authorList>
    </citation>
    <scope>NUCLEOTIDE SEQUENCE [LARGE SCALE GENOMIC DNA]</scope>
    <source>
        <strain evidence="1 2">JCM6362</strain>
    </source>
</reference>
<gene>
    <name evidence="1" type="ORF">RMCT_2307</name>
</gene>
<organism evidence="1 2">
    <name type="scientific">Mycolicibacterium thermoresistibile</name>
    <name type="common">Mycobacterium thermoresistibile</name>
    <dbReference type="NCBI Taxonomy" id="1797"/>
    <lineage>
        <taxon>Bacteria</taxon>
        <taxon>Bacillati</taxon>
        <taxon>Actinomycetota</taxon>
        <taxon>Actinomycetes</taxon>
        <taxon>Mycobacteriales</taxon>
        <taxon>Mycobacteriaceae</taxon>
        <taxon>Mycolicibacterium</taxon>
    </lineage>
</organism>
<comment type="caution">
    <text evidence="1">The sequence shown here is derived from an EMBL/GenBank/DDBJ whole genome shotgun (WGS) entry which is preliminary data.</text>
</comment>
<protein>
    <submittedName>
        <fullName evidence="1">Uncharacterized protein</fullName>
    </submittedName>
</protein>
<proteinExistence type="predicted"/>
<evidence type="ECO:0000313" key="2">
    <source>
        <dbReference type="Proteomes" id="UP000069654"/>
    </source>
</evidence>
<evidence type="ECO:0000313" key="1">
    <source>
        <dbReference type="EMBL" id="GAT15337.1"/>
    </source>
</evidence>
<reference evidence="2" key="2">
    <citation type="submission" date="2016-02" db="EMBL/GenBank/DDBJ databases">
        <title>Draft genome sequence of five rapidly growing Mycobacterium species.</title>
        <authorList>
            <person name="Katahira K."/>
            <person name="Gotou Y."/>
            <person name="Iida K."/>
            <person name="Ogura Y."/>
            <person name="Hayashi T."/>
        </authorList>
    </citation>
    <scope>NUCLEOTIDE SEQUENCE [LARGE SCALE GENOMIC DNA]</scope>
    <source>
        <strain evidence="2">JCM6362</strain>
    </source>
</reference>